<evidence type="ECO:0000313" key="1">
    <source>
        <dbReference type="EMBL" id="MBK1865591.1"/>
    </source>
</evidence>
<keyword evidence="2" id="KW-1185">Reference proteome</keyword>
<dbReference type="EMBL" id="JAENHL010000004">
    <property type="protein sequence ID" value="MBK1865591.1"/>
    <property type="molecule type" value="Genomic_DNA"/>
</dbReference>
<proteinExistence type="predicted"/>
<comment type="caution">
    <text evidence="1">The sequence shown here is derived from an EMBL/GenBank/DDBJ whole genome shotgun (WGS) entry which is preliminary data.</text>
</comment>
<dbReference type="Proteomes" id="UP000616151">
    <property type="component" value="Unassembled WGS sequence"/>
</dbReference>
<gene>
    <name evidence="1" type="ORF">JHL16_04445</name>
</gene>
<protein>
    <submittedName>
        <fullName evidence="1">Extracellular solute-binding protein</fullName>
    </submittedName>
</protein>
<organism evidence="1 2">
    <name type="scientific">Taklimakanibacter albus</name>
    <dbReference type="NCBI Taxonomy" id="2800327"/>
    <lineage>
        <taxon>Bacteria</taxon>
        <taxon>Pseudomonadati</taxon>
        <taxon>Pseudomonadota</taxon>
        <taxon>Alphaproteobacteria</taxon>
        <taxon>Hyphomicrobiales</taxon>
        <taxon>Aestuariivirgaceae</taxon>
        <taxon>Taklimakanibacter</taxon>
    </lineage>
</organism>
<evidence type="ECO:0000313" key="2">
    <source>
        <dbReference type="Proteomes" id="UP000616151"/>
    </source>
</evidence>
<name>A0ACC5QYX2_9HYPH</name>
<reference evidence="1" key="1">
    <citation type="submission" date="2021-01" db="EMBL/GenBank/DDBJ databases">
        <authorList>
            <person name="Sun Q."/>
        </authorList>
    </citation>
    <scope>NUCLEOTIDE SEQUENCE</scope>
    <source>
        <strain evidence="1">YIM B02566</strain>
    </source>
</reference>
<accession>A0ACC5QYX2</accession>
<sequence length="478" mass="53880">MSWQYKLTSFAGAAAVATMMSGTFLTPATAEEIVLKMAVPDWPPTRIMKDMFDKQYKAPSGNTVKLEIDFIPWPDFYTRVNASLTSGEQKYNMAVSDSQWLGAFVEGGYFRKINDLIDADPALKAAMDDMHENVRNAYSTYPHKTANFYGFPQFPDVLVTFARKDILCNEEEQKNFQAKFNKKLPCTGEELDDLDWEMFENIGQFFQRKKGENLAGKPADDDFYGIAYQAGKGYDFSSMQINGFIWQNGGNTWDETQAPKGQAEGVVNSPEAVAALDHYLKLIQYMPPVAKTGTMDIFKSDELFREGKVALNVDWIGLGEASLSPETSKVSDKLVFGQAPGTRGADGKMIRWNNIGGQPFVLMTWNTDTQNKEAVDFVKWWLSKPVQTEYASKGGQSAMKSVYSDPNYVTYRPWNRAWAPSLDWQKDVWHVPQFFELLTQQQDQFDLAITGKQDAKTTLDNVAKFQQNLLTEAGLIAP</sequence>